<dbReference type="Proteomes" id="UP000218231">
    <property type="component" value="Unassembled WGS sequence"/>
</dbReference>
<sequence>MSRSIFFLSGFPAPIAISVAEADFCGPPACESADEGAGSVSDEAATILEPKFNKKIKRTKNTMKISEKRSFGAIHVENDVIVDASEAENITTVKKK</sequence>
<proteinExistence type="predicted"/>
<accession>A0A2A2LSS4</accession>
<reference evidence="1 2" key="1">
    <citation type="journal article" date="2017" name="Curr. Biol.">
        <title>Genome architecture and evolution of a unichromosomal asexual nematode.</title>
        <authorList>
            <person name="Fradin H."/>
            <person name="Zegar C."/>
            <person name="Gutwein M."/>
            <person name="Lucas J."/>
            <person name="Kovtun M."/>
            <person name="Corcoran D."/>
            <person name="Baugh L.R."/>
            <person name="Kiontke K."/>
            <person name="Gunsalus K."/>
            <person name="Fitch D.H."/>
            <person name="Piano F."/>
        </authorList>
    </citation>
    <scope>NUCLEOTIDE SEQUENCE [LARGE SCALE GENOMIC DNA]</scope>
    <source>
        <strain evidence="1">PF1309</strain>
    </source>
</reference>
<dbReference type="EMBL" id="LIAE01006458">
    <property type="protein sequence ID" value="PAV89306.1"/>
    <property type="molecule type" value="Genomic_DNA"/>
</dbReference>
<comment type="caution">
    <text evidence="1">The sequence shown here is derived from an EMBL/GenBank/DDBJ whole genome shotgun (WGS) entry which is preliminary data.</text>
</comment>
<name>A0A2A2LSS4_9BILA</name>
<dbReference type="AlphaFoldDB" id="A0A2A2LSS4"/>
<gene>
    <name evidence="1" type="ORF">WR25_05721</name>
</gene>
<evidence type="ECO:0000313" key="2">
    <source>
        <dbReference type="Proteomes" id="UP000218231"/>
    </source>
</evidence>
<evidence type="ECO:0000313" key="1">
    <source>
        <dbReference type="EMBL" id="PAV89306.1"/>
    </source>
</evidence>
<protein>
    <submittedName>
        <fullName evidence="1">Uncharacterized protein</fullName>
    </submittedName>
</protein>
<keyword evidence="2" id="KW-1185">Reference proteome</keyword>
<organism evidence="1 2">
    <name type="scientific">Diploscapter pachys</name>
    <dbReference type="NCBI Taxonomy" id="2018661"/>
    <lineage>
        <taxon>Eukaryota</taxon>
        <taxon>Metazoa</taxon>
        <taxon>Ecdysozoa</taxon>
        <taxon>Nematoda</taxon>
        <taxon>Chromadorea</taxon>
        <taxon>Rhabditida</taxon>
        <taxon>Rhabditina</taxon>
        <taxon>Rhabditomorpha</taxon>
        <taxon>Rhabditoidea</taxon>
        <taxon>Rhabditidae</taxon>
        <taxon>Diploscapter</taxon>
    </lineage>
</organism>